<dbReference type="VEuPathDB" id="FungiDB:RhiirFUN_016814"/>
<sequence>MTSNTNNNSDQVNAYELHEELLYELLLYKKKDIIAIQKKLGMAVSEGPSINDNTNQTALNQSKKGKTLKDSFGLLFDLVEELKLIQKKIDICGHPILTILHQNMQDLMDVTFGEISLGEIYHLLLYLEWNISLIQDLLDINGYTNQEISEIEADKNAIEYLYISRLGL</sequence>
<reference evidence="1" key="1">
    <citation type="submission" date="2013-07" db="EMBL/GenBank/DDBJ databases">
        <title>The genome of an arbuscular mycorrhizal fungus provides insights into the evolution of the oldest plant symbiosis.</title>
        <authorList>
            <consortium name="DOE Joint Genome Institute"/>
            <person name="Tisserant E."/>
            <person name="Malbreil M."/>
            <person name="Kuo A."/>
            <person name="Kohler A."/>
            <person name="Symeonidi A."/>
            <person name="Balestrini R."/>
            <person name="Charron P."/>
            <person name="Duensing N."/>
            <person name="Frei-dit-Frey N."/>
            <person name="Gianinazzi-Pearson V."/>
            <person name="Gilbert B."/>
            <person name="Handa Y."/>
            <person name="Hijri M."/>
            <person name="Kaul R."/>
            <person name="Kawaguchi M."/>
            <person name="Krajinski F."/>
            <person name="Lammers P."/>
            <person name="Lapierre D."/>
            <person name="Masclaux F.G."/>
            <person name="Murat C."/>
            <person name="Morin E."/>
            <person name="Ndikumana S."/>
            <person name="Pagni M."/>
            <person name="Petitpierre D."/>
            <person name="Requena N."/>
            <person name="Rosikiewicz P."/>
            <person name="Riley R."/>
            <person name="Saito K."/>
            <person name="San Clemente H."/>
            <person name="Shapiro H."/>
            <person name="van Tuinen D."/>
            <person name="Becard G."/>
            <person name="Bonfante P."/>
            <person name="Paszkowski U."/>
            <person name="Shachar-Hill Y."/>
            <person name="Young J.P."/>
            <person name="Sanders I.R."/>
            <person name="Henrissat B."/>
            <person name="Rensing S.A."/>
            <person name="Grigoriev I.V."/>
            <person name="Corradi N."/>
            <person name="Roux C."/>
            <person name="Martin F."/>
        </authorList>
    </citation>
    <scope>NUCLEOTIDE SEQUENCE</scope>
    <source>
        <strain evidence="1">DAOM 197198</strain>
    </source>
</reference>
<accession>U9SMM8</accession>
<gene>
    <name evidence="1" type="ORF">GLOINDRAFT_1354</name>
</gene>
<evidence type="ECO:0000313" key="1">
    <source>
        <dbReference type="EMBL" id="ERZ96346.1"/>
    </source>
</evidence>
<dbReference type="HOGENOM" id="CLU_135177_0_0_1"/>
<organism evidence="1">
    <name type="scientific">Rhizophagus irregularis (strain DAOM 181602 / DAOM 197198 / MUCL 43194)</name>
    <name type="common">Arbuscular mycorrhizal fungus</name>
    <name type="synonym">Glomus intraradices</name>
    <dbReference type="NCBI Taxonomy" id="747089"/>
    <lineage>
        <taxon>Eukaryota</taxon>
        <taxon>Fungi</taxon>
        <taxon>Fungi incertae sedis</taxon>
        <taxon>Mucoromycota</taxon>
        <taxon>Glomeromycotina</taxon>
        <taxon>Glomeromycetes</taxon>
        <taxon>Glomerales</taxon>
        <taxon>Glomeraceae</taxon>
        <taxon>Rhizophagus</taxon>
    </lineage>
</organism>
<dbReference type="AlphaFoldDB" id="U9SMM8"/>
<name>U9SMM8_RHIID</name>
<dbReference type="EMBL" id="KI300545">
    <property type="protein sequence ID" value="ERZ96346.1"/>
    <property type="molecule type" value="Genomic_DNA"/>
</dbReference>
<protein>
    <submittedName>
        <fullName evidence="1">Uncharacterized protein</fullName>
    </submittedName>
</protein>
<proteinExistence type="predicted"/>